<dbReference type="Proteomes" id="UP000829829">
    <property type="component" value="Chromosome 1"/>
</dbReference>
<proteinExistence type="predicted"/>
<gene>
    <name evidence="1" type="ORF">MAL03_00850</name>
</gene>
<evidence type="ECO:0000313" key="1">
    <source>
        <dbReference type="EMBL" id="UOG56806.1"/>
    </source>
</evidence>
<reference evidence="1" key="1">
    <citation type="submission" date="2022-02" db="EMBL/GenBank/DDBJ databases">
        <title>The genetically variable rfb locus in Leptospira is a mobile cassette and a molecular signature of serovar identity.</title>
        <authorList>
            <person name="Nieves C."/>
            <person name="Vincent A.T."/>
            <person name="Zarantonelli L."/>
            <person name="Picardeau M."/>
            <person name="Veyrier F.J."/>
            <person name="Buschiazzo A."/>
        </authorList>
    </citation>
    <scope>NUCLEOTIDE SEQUENCE</scope>
    <source>
        <strain evidence="1">IP1512017</strain>
    </source>
</reference>
<sequence length="54" mass="6659">MKTFDIVVLIFGYTLFWTFLIWILMGIVAVLFWYSLFLPKRRNLFQKRNRKSNL</sequence>
<organism evidence="1 2">
    <name type="scientific">Leptospira noguchii</name>
    <dbReference type="NCBI Taxonomy" id="28182"/>
    <lineage>
        <taxon>Bacteria</taxon>
        <taxon>Pseudomonadati</taxon>
        <taxon>Spirochaetota</taxon>
        <taxon>Spirochaetia</taxon>
        <taxon>Leptospirales</taxon>
        <taxon>Leptospiraceae</taxon>
        <taxon>Leptospira</taxon>
    </lineage>
</organism>
<accession>A0A9Q8RF66</accession>
<evidence type="ECO:0000313" key="2">
    <source>
        <dbReference type="Proteomes" id="UP000829829"/>
    </source>
</evidence>
<dbReference type="AlphaFoldDB" id="A0A9Q8RF66"/>
<protein>
    <submittedName>
        <fullName evidence="1">Uncharacterized protein</fullName>
    </submittedName>
</protein>
<dbReference type="RefSeq" id="WP_002148765.1">
    <property type="nucleotide sequence ID" value="NZ_CP091928.1"/>
</dbReference>
<name>A0A9Q8RF66_9LEPT</name>
<dbReference type="EMBL" id="CP091957">
    <property type="protein sequence ID" value="UOG56806.1"/>
    <property type="molecule type" value="Genomic_DNA"/>
</dbReference>